<name>A0A8I0DRP9_9FIRM</name>
<reference evidence="3 4" key="1">
    <citation type="submission" date="2020-08" db="EMBL/GenBank/DDBJ databases">
        <title>Genome public.</title>
        <authorList>
            <person name="Liu C."/>
            <person name="Sun Q."/>
        </authorList>
    </citation>
    <scope>NUCLEOTIDE SEQUENCE [LARGE SCALE GENOMIC DNA]</scope>
    <source>
        <strain evidence="3 4">BX17</strain>
    </source>
</reference>
<proteinExistence type="predicted"/>
<feature type="domain" description="YARHG" evidence="2">
    <location>
        <begin position="213"/>
        <end position="301"/>
    </location>
</feature>
<evidence type="ECO:0000259" key="2">
    <source>
        <dbReference type="SMART" id="SM01324"/>
    </source>
</evidence>
<feature type="transmembrane region" description="Helical" evidence="1">
    <location>
        <begin position="12"/>
        <end position="31"/>
    </location>
</feature>
<dbReference type="Pfam" id="PF13308">
    <property type="entry name" value="YARHG"/>
    <property type="match status" value="1"/>
</dbReference>
<organism evidence="3 4">
    <name type="scientific">Blautia segnis</name>
    <dbReference type="NCBI Taxonomy" id="2763030"/>
    <lineage>
        <taxon>Bacteria</taxon>
        <taxon>Bacillati</taxon>
        <taxon>Bacillota</taxon>
        <taxon>Clostridia</taxon>
        <taxon>Lachnospirales</taxon>
        <taxon>Lachnospiraceae</taxon>
        <taxon>Blautia</taxon>
    </lineage>
</organism>
<accession>A0A8I0DRP9</accession>
<dbReference type="Gene3D" id="1.20.58.1690">
    <property type="match status" value="1"/>
</dbReference>
<evidence type="ECO:0000256" key="1">
    <source>
        <dbReference type="SAM" id="Phobius"/>
    </source>
</evidence>
<evidence type="ECO:0000313" key="3">
    <source>
        <dbReference type="EMBL" id="MBC5651786.1"/>
    </source>
</evidence>
<evidence type="ECO:0000313" key="4">
    <source>
        <dbReference type="Proteomes" id="UP000652847"/>
    </source>
</evidence>
<keyword evidence="4" id="KW-1185">Reference proteome</keyword>
<keyword evidence="1" id="KW-1133">Transmembrane helix</keyword>
<dbReference type="EMBL" id="JACOOT010000027">
    <property type="protein sequence ID" value="MBC5651786.1"/>
    <property type="molecule type" value="Genomic_DNA"/>
</dbReference>
<dbReference type="InterPro" id="IPR038434">
    <property type="entry name" value="YARHG_sf"/>
</dbReference>
<keyword evidence="1" id="KW-0812">Transmembrane</keyword>
<keyword evidence="1" id="KW-0472">Membrane</keyword>
<dbReference type="RefSeq" id="WP_021924270.1">
    <property type="nucleotide sequence ID" value="NZ_JACOOT010000027.1"/>
</dbReference>
<dbReference type="SMART" id="SM01324">
    <property type="entry name" value="YARHG"/>
    <property type="match status" value="1"/>
</dbReference>
<dbReference type="AlphaFoldDB" id="A0A8I0DRP9"/>
<dbReference type="InterPro" id="IPR025582">
    <property type="entry name" value="YARHG_dom"/>
</dbReference>
<dbReference type="Proteomes" id="UP000652847">
    <property type="component" value="Unassembled WGS sequence"/>
</dbReference>
<sequence length="308" mass="33565">MKKHNKDVLRATLFALIAIFIMIGAAGLLFAEHKKKLQKEQQKNAAIEALEKVPTVTPTPAVTATPTPEPTATVTPTPVITRAPAFDANDYYGMWYSKDGLACLNIEELTLKSVSYSFSQASDSAGTKVSEASGTAKVAGNAAKISFTDSWGNKVSGNMTFDQGKLYLKLSTTQIADGAGMSPSVDEVLTREQNTAAAAPTPTASVSGDIADRDYIFPDSDSRYLTDADLEGYSSSELELAKNEIYARHGRKFVTPRIADYFNSKSWYKGTEDPETFDNNQGYIFNEYEVANISKIADTEEQRRSEGE</sequence>
<protein>
    <submittedName>
        <fullName evidence="3">YARHG domain-containing protein</fullName>
    </submittedName>
</protein>
<comment type="caution">
    <text evidence="3">The sequence shown here is derived from an EMBL/GenBank/DDBJ whole genome shotgun (WGS) entry which is preliminary data.</text>
</comment>
<gene>
    <name evidence="3" type="ORF">H8S54_11840</name>
</gene>